<evidence type="ECO:0000256" key="2">
    <source>
        <dbReference type="ARBA" id="ARBA00022748"/>
    </source>
</evidence>
<dbReference type="Gene3D" id="3.40.30.10">
    <property type="entry name" value="Glutaredoxin"/>
    <property type="match status" value="1"/>
</dbReference>
<keyword evidence="2" id="KW-0201">Cytochrome c-type biogenesis</keyword>
<dbReference type="SUPFAM" id="SSF52833">
    <property type="entry name" value="Thioredoxin-like"/>
    <property type="match status" value="1"/>
</dbReference>
<dbReference type="Pfam" id="PF08534">
    <property type="entry name" value="Redoxin"/>
    <property type="match status" value="1"/>
</dbReference>
<evidence type="ECO:0000313" key="8">
    <source>
        <dbReference type="Proteomes" id="UP001176429"/>
    </source>
</evidence>
<gene>
    <name evidence="7" type="ORF">Q5H93_02020</name>
</gene>
<reference evidence="7" key="1">
    <citation type="submission" date="2023-07" db="EMBL/GenBank/DDBJ databases">
        <authorList>
            <person name="Kim M.K."/>
        </authorList>
    </citation>
    <scope>NUCLEOTIDE SEQUENCE</scope>
    <source>
        <strain evidence="7">ASUV-10-1</strain>
    </source>
</reference>
<evidence type="ECO:0000256" key="4">
    <source>
        <dbReference type="ARBA" id="ARBA00023284"/>
    </source>
</evidence>
<evidence type="ECO:0000313" key="7">
    <source>
        <dbReference type="EMBL" id="MDO7873491.1"/>
    </source>
</evidence>
<dbReference type="EMBL" id="JAUQSY010000001">
    <property type="protein sequence ID" value="MDO7873491.1"/>
    <property type="molecule type" value="Genomic_DNA"/>
</dbReference>
<protein>
    <submittedName>
        <fullName evidence="7">TlpA disulfide reductase family protein</fullName>
    </submittedName>
</protein>
<evidence type="ECO:0000256" key="3">
    <source>
        <dbReference type="ARBA" id="ARBA00023157"/>
    </source>
</evidence>
<proteinExistence type="predicted"/>
<keyword evidence="4" id="KW-0676">Redox-active center</keyword>
<dbReference type="InterPro" id="IPR013766">
    <property type="entry name" value="Thioredoxin_domain"/>
</dbReference>
<dbReference type="InterPro" id="IPR050553">
    <property type="entry name" value="Thioredoxin_ResA/DsbE_sf"/>
</dbReference>
<feature type="signal peptide" evidence="5">
    <location>
        <begin position="1"/>
        <end position="21"/>
    </location>
</feature>
<feature type="chain" id="PRO_5046431207" evidence="5">
    <location>
        <begin position="22"/>
        <end position="514"/>
    </location>
</feature>
<accession>A0ABT9B9X1</accession>
<keyword evidence="5" id="KW-0732">Signal</keyword>
<evidence type="ECO:0000259" key="6">
    <source>
        <dbReference type="PROSITE" id="PS51352"/>
    </source>
</evidence>
<dbReference type="InterPro" id="IPR013740">
    <property type="entry name" value="Redoxin"/>
</dbReference>
<organism evidence="7 8">
    <name type="scientific">Hymenobacter aranciens</name>
    <dbReference type="NCBI Taxonomy" id="3063996"/>
    <lineage>
        <taxon>Bacteria</taxon>
        <taxon>Pseudomonadati</taxon>
        <taxon>Bacteroidota</taxon>
        <taxon>Cytophagia</taxon>
        <taxon>Cytophagales</taxon>
        <taxon>Hymenobacteraceae</taxon>
        <taxon>Hymenobacter</taxon>
    </lineage>
</organism>
<keyword evidence="8" id="KW-1185">Reference proteome</keyword>
<evidence type="ECO:0000256" key="5">
    <source>
        <dbReference type="SAM" id="SignalP"/>
    </source>
</evidence>
<keyword evidence="3" id="KW-1015">Disulfide bond</keyword>
<name>A0ABT9B9X1_9BACT</name>
<evidence type="ECO:0000256" key="1">
    <source>
        <dbReference type="ARBA" id="ARBA00004196"/>
    </source>
</evidence>
<dbReference type="CDD" id="cd02966">
    <property type="entry name" value="TlpA_like_family"/>
    <property type="match status" value="1"/>
</dbReference>
<dbReference type="PANTHER" id="PTHR42852:SF6">
    <property type="entry name" value="THIOL:DISULFIDE INTERCHANGE PROTEIN DSBE"/>
    <property type="match status" value="1"/>
</dbReference>
<dbReference type="Proteomes" id="UP001176429">
    <property type="component" value="Unassembled WGS sequence"/>
</dbReference>
<dbReference type="PROSITE" id="PS51352">
    <property type="entry name" value="THIOREDOXIN_2"/>
    <property type="match status" value="1"/>
</dbReference>
<sequence>MTFRTLLLGAALAAAPGWLRAQSAAITLSGQLANCPDSSTVNVMEPVPDGYLNYYYSDGPNEALVRGGRFSYALRTQPTGLVAVQSKCLPQLMVFVEPGAQLSLTGRGDSVTFEGTNAAANNLLARKQLLNGGPPDGAAVRQLLASAPKAATVQRALAAHLQKPLAALAALYERRQISRACYDYLRAETEQRLVFWAAAPLLSYFVNPVKRAELQWQLPEAEARKVAAWLFKTYDPTAARYRFSTLDNAATQARLRRLQVLPGKAPAQLLWTGYQKQFAGVNDDIGAYDYAPANVQMLGVGNFLVYALSFKAMSGDDFARAFADYVRLFPTSPYVPVLTRAMLAERGTGAAPAAPAPDANLTFGHLAAGAKALRFGPAPQLAAVKTLEELVKQQFAGRPVFVDLWASWCGPCIAEFRHEPALYDFLQKEGVEIVYVALDKPGYRDKWAAFVAKNRLRGYHYLASPAVQDALAPTVPYIPRYLLFDKTGALVEASAEHPSSGLKLQQQVRARLGK</sequence>
<dbReference type="RefSeq" id="WP_305004806.1">
    <property type="nucleotide sequence ID" value="NZ_JAUQSY010000001.1"/>
</dbReference>
<feature type="domain" description="Thioredoxin" evidence="6">
    <location>
        <begin position="350"/>
        <end position="514"/>
    </location>
</feature>
<dbReference type="InterPro" id="IPR036249">
    <property type="entry name" value="Thioredoxin-like_sf"/>
</dbReference>
<comment type="caution">
    <text evidence="7">The sequence shown here is derived from an EMBL/GenBank/DDBJ whole genome shotgun (WGS) entry which is preliminary data.</text>
</comment>
<comment type="subcellular location">
    <subcellularLocation>
        <location evidence="1">Cell envelope</location>
    </subcellularLocation>
</comment>
<dbReference type="PANTHER" id="PTHR42852">
    <property type="entry name" value="THIOL:DISULFIDE INTERCHANGE PROTEIN DSBE"/>
    <property type="match status" value="1"/>
</dbReference>